<evidence type="ECO:0000313" key="11">
    <source>
        <dbReference type="Proteomes" id="UP000637695"/>
    </source>
</evidence>
<evidence type="ECO:0000256" key="2">
    <source>
        <dbReference type="ARBA" id="ARBA00006602"/>
    </source>
</evidence>
<name>A0A917NEB1_9BACL</name>
<dbReference type="EMBL" id="BMOY01000001">
    <property type="protein sequence ID" value="GGI94776.1"/>
    <property type="molecule type" value="Genomic_DNA"/>
</dbReference>
<comment type="function">
    <text evidence="1">Needed for flagellar regrowth and assembly.</text>
</comment>
<evidence type="ECO:0000313" key="10">
    <source>
        <dbReference type="EMBL" id="GGI94776.1"/>
    </source>
</evidence>
<dbReference type="InterPro" id="IPR051472">
    <property type="entry name" value="T3SS_Stator/FliH"/>
</dbReference>
<evidence type="ECO:0000256" key="8">
    <source>
        <dbReference type="SAM" id="MobiDB-lite"/>
    </source>
</evidence>
<dbReference type="Pfam" id="PF02108">
    <property type="entry name" value="FliH"/>
    <property type="match status" value="1"/>
</dbReference>
<proteinExistence type="inferred from homology"/>
<organism evidence="10 11">
    <name type="scientific">Alicyclobacillus cellulosilyticus</name>
    <dbReference type="NCBI Taxonomy" id="1003997"/>
    <lineage>
        <taxon>Bacteria</taxon>
        <taxon>Bacillati</taxon>
        <taxon>Bacillota</taxon>
        <taxon>Bacilli</taxon>
        <taxon>Bacillales</taxon>
        <taxon>Alicyclobacillaceae</taxon>
        <taxon>Alicyclobacillus</taxon>
    </lineage>
</organism>
<evidence type="ECO:0000256" key="4">
    <source>
        <dbReference type="ARBA" id="ARBA00022795"/>
    </source>
</evidence>
<reference evidence="10" key="2">
    <citation type="submission" date="2020-09" db="EMBL/GenBank/DDBJ databases">
        <authorList>
            <person name="Sun Q."/>
            <person name="Ohkuma M."/>
        </authorList>
    </citation>
    <scope>NUCLEOTIDE SEQUENCE</scope>
    <source>
        <strain evidence="10">JCM 18487</strain>
    </source>
</reference>
<keyword evidence="7" id="KW-0175">Coiled coil</keyword>
<evidence type="ECO:0000256" key="7">
    <source>
        <dbReference type="SAM" id="Coils"/>
    </source>
</evidence>
<dbReference type="PANTHER" id="PTHR34982">
    <property type="entry name" value="YOP PROTEINS TRANSLOCATION PROTEIN L"/>
    <property type="match status" value="1"/>
</dbReference>
<dbReference type="GO" id="GO:0044781">
    <property type="term" value="P:bacterial-type flagellum organization"/>
    <property type="evidence" value="ECO:0007669"/>
    <property type="project" value="UniProtKB-KW"/>
</dbReference>
<reference evidence="10" key="1">
    <citation type="journal article" date="2014" name="Int. J. Syst. Evol. Microbiol.">
        <title>Complete genome sequence of Corynebacterium casei LMG S-19264T (=DSM 44701T), isolated from a smear-ripened cheese.</title>
        <authorList>
            <consortium name="US DOE Joint Genome Institute (JGI-PGF)"/>
            <person name="Walter F."/>
            <person name="Albersmeier A."/>
            <person name="Kalinowski J."/>
            <person name="Ruckert C."/>
        </authorList>
    </citation>
    <scope>NUCLEOTIDE SEQUENCE</scope>
    <source>
        <strain evidence="10">JCM 18487</strain>
    </source>
</reference>
<protein>
    <recommendedName>
        <fullName evidence="9">Flagellar assembly protein FliH/Type III secretion system HrpE domain-containing protein</fullName>
    </recommendedName>
</protein>
<dbReference type="PANTHER" id="PTHR34982:SF1">
    <property type="entry name" value="FLAGELLAR ASSEMBLY PROTEIN FLIH"/>
    <property type="match status" value="1"/>
</dbReference>
<evidence type="ECO:0000256" key="5">
    <source>
        <dbReference type="ARBA" id="ARBA00022927"/>
    </source>
</evidence>
<sequence length="269" mass="29407">MSNRLQKIPAARVVEGGTHAIPAATRLDADTPQGAPGAPGWDEASFAAREAALREREAQVEAECAKRLAAAAAEAERIIANAQARAEEMEASARAKGYEQGYREGFAAGELAGHELFSSRLQELAEMALRLNEQRNRWLLHLKDQFVRLAMAAVERILHRELAIAPADVAAEVEHLLQYVSVIGRVEVHVHPSAFMAASEAQPRWRSARFGEWEIVVVPDARVRPGGCEIWSPSGRVDATLETKLEILEQTLAELAEDGGFADERVFTG</sequence>
<evidence type="ECO:0000256" key="6">
    <source>
        <dbReference type="ARBA" id="ARBA00023225"/>
    </source>
</evidence>
<evidence type="ECO:0000259" key="9">
    <source>
        <dbReference type="Pfam" id="PF02108"/>
    </source>
</evidence>
<keyword evidence="11" id="KW-1185">Reference proteome</keyword>
<dbReference type="GO" id="GO:0005829">
    <property type="term" value="C:cytosol"/>
    <property type="evidence" value="ECO:0007669"/>
    <property type="project" value="TreeGrafter"/>
</dbReference>
<dbReference type="AlphaFoldDB" id="A0A917NEB1"/>
<evidence type="ECO:0000256" key="3">
    <source>
        <dbReference type="ARBA" id="ARBA00022448"/>
    </source>
</evidence>
<keyword evidence="5" id="KW-0653">Protein transport</keyword>
<keyword evidence="4" id="KW-1005">Bacterial flagellum biogenesis</keyword>
<keyword evidence="6" id="KW-1006">Bacterial flagellum protein export</keyword>
<feature type="coiled-coil region" evidence="7">
    <location>
        <begin position="65"/>
        <end position="92"/>
    </location>
</feature>
<gene>
    <name evidence="10" type="ORF">GCM10010885_00370</name>
</gene>
<dbReference type="Proteomes" id="UP000637695">
    <property type="component" value="Unassembled WGS sequence"/>
</dbReference>
<evidence type="ECO:0000256" key="1">
    <source>
        <dbReference type="ARBA" id="ARBA00003041"/>
    </source>
</evidence>
<keyword evidence="3" id="KW-0813">Transport</keyword>
<comment type="caution">
    <text evidence="10">The sequence shown here is derived from an EMBL/GenBank/DDBJ whole genome shotgun (WGS) entry which is preliminary data.</text>
</comment>
<accession>A0A917NEB1</accession>
<dbReference type="RefSeq" id="WP_188880442.1">
    <property type="nucleotide sequence ID" value="NZ_BMOY01000001.1"/>
</dbReference>
<feature type="region of interest" description="Disordered" evidence="8">
    <location>
        <begin position="22"/>
        <end position="42"/>
    </location>
</feature>
<dbReference type="GO" id="GO:0015031">
    <property type="term" value="P:protein transport"/>
    <property type="evidence" value="ECO:0007669"/>
    <property type="project" value="UniProtKB-KW"/>
</dbReference>
<feature type="domain" description="Flagellar assembly protein FliH/Type III secretion system HrpE" evidence="9">
    <location>
        <begin position="121"/>
        <end position="246"/>
    </location>
</feature>
<comment type="similarity">
    <text evidence="2">Belongs to the FliH family.</text>
</comment>
<dbReference type="InterPro" id="IPR018035">
    <property type="entry name" value="Flagellar_FliH/T3SS_HrpE"/>
</dbReference>